<gene>
    <name evidence="2" type="ORF">PECUL_23A026107</name>
</gene>
<organism evidence="2 3">
    <name type="scientific">Pelobates cultripes</name>
    <name type="common">Western spadefoot toad</name>
    <dbReference type="NCBI Taxonomy" id="61616"/>
    <lineage>
        <taxon>Eukaryota</taxon>
        <taxon>Metazoa</taxon>
        <taxon>Chordata</taxon>
        <taxon>Craniata</taxon>
        <taxon>Vertebrata</taxon>
        <taxon>Euteleostomi</taxon>
        <taxon>Amphibia</taxon>
        <taxon>Batrachia</taxon>
        <taxon>Anura</taxon>
        <taxon>Pelobatoidea</taxon>
        <taxon>Pelobatidae</taxon>
        <taxon>Pelobates</taxon>
    </lineage>
</organism>
<name>A0AAD1SFH3_PELCU</name>
<dbReference type="AlphaFoldDB" id="A0AAD1SFH3"/>
<protein>
    <submittedName>
        <fullName evidence="2">Uncharacterized protein</fullName>
    </submittedName>
</protein>
<feature type="non-terminal residue" evidence="2">
    <location>
        <position position="68"/>
    </location>
</feature>
<feature type="region of interest" description="Disordered" evidence="1">
    <location>
        <begin position="1"/>
        <end position="68"/>
    </location>
</feature>
<feature type="non-terminal residue" evidence="2">
    <location>
        <position position="1"/>
    </location>
</feature>
<evidence type="ECO:0000313" key="2">
    <source>
        <dbReference type="EMBL" id="CAH2300499.1"/>
    </source>
</evidence>
<dbReference type="EMBL" id="OW240917">
    <property type="protein sequence ID" value="CAH2300499.1"/>
    <property type="molecule type" value="Genomic_DNA"/>
</dbReference>
<evidence type="ECO:0000313" key="3">
    <source>
        <dbReference type="Proteomes" id="UP001295444"/>
    </source>
</evidence>
<evidence type="ECO:0000256" key="1">
    <source>
        <dbReference type="SAM" id="MobiDB-lite"/>
    </source>
</evidence>
<accession>A0AAD1SFH3</accession>
<feature type="compositionally biased region" description="Low complexity" evidence="1">
    <location>
        <begin position="44"/>
        <end position="56"/>
    </location>
</feature>
<keyword evidence="3" id="KW-1185">Reference proteome</keyword>
<reference evidence="2" key="1">
    <citation type="submission" date="2022-03" db="EMBL/GenBank/DDBJ databases">
        <authorList>
            <person name="Alioto T."/>
            <person name="Alioto T."/>
            <person name="Gomez Garrido J."/>
        </authorList>
    </citation>
    <scope>NUCLEOTIDE SEQUENCE</scope>
</reference>
<sequence>LPPINMRCPDPLDSYCPTPEPPEQALPLRRNRNWMESMRPMDVTRTTTTRQQGTTTDPGPMRWERTHR</sequence>
<dbReference type="Proteomes" id="UP001295444">
    <property type="component" value="Chromosome 06"/>
</dbReference>
<proteinExistence type="predicted"/>